<dbReference type="EMBL" id="GBXM01028036">
    <property type="protein sequence ID" value="JAH80541.1"/>
    <property type="molecule type" value="Transcribed_RNA"/>
</dbReference>
<organism evidence="1">
    <name type="scientific">Anguilla anguilla</name>
    <name type="common">European freshwater eel</name>
    <name type="synonym">Muraena anguilla</name>
    <dbReference type="NCBI Taxonomy" id="7936"/>
    <lineage>
        <taxon>Eukaryota</taxon>
        <taxon>Metazoa</taxon>
        <taxon>Chordata</taxon>
        <taxon>Craniata</taxon>
        <taxon>Vertebrata</taxon>
        <taxon>Euteleostomi</taxon>
        <taxon>Actinopterygii</taxon>
        <taxon>Neopterygii</taxon>
        <taxon>Teleostei</taxon>
        <taxon>Anguilliformes</taxon>
        <taxon>Anguillidae</taxon>
        <taxon>Anguilla</taxon>
    </lineage>
</organism>
<name>A0A0E9VR35_ANGAN</name>
<protein>
    <submittedName>
        <fullName evidence="1">Uncharacterized protein</fullName>
    </submittedName>
</protein>
<proteinExistence type="predicted"/>
<reference evidence="1" key="2">
    <citation type="journal article" date="2015" name="Fish Shellfish Immunol.">
        <title>Early steps in the European eel (Anguilla anguilla)-Vibrio vulnificus interaction in the gills: Role of the RtxA13 toxin.</title>
        <authorList>
            <person name="Callol A."/>
            <person name="Pajuelo D."/>
            <person name="Ebbesson L."/>
            <person name="Teles M."/>
            <person name="MacKenzie S."/>
            <person name="Amaro C."/>
        </authorList>
    </citation>
    <scope>NUCLEOTIDE SEQUENCE</scope>
</reference>
<accession>A0A0E9VR35</accession>
<reference evidence="1" key="1">
    <citation type="submission" date="2014-11" db="EMBL/GenBank/DDBJ databases">
        <authorList>
            <person name="Amaro Gonzalez C."/>
        </authorList>
    </citation>
    <scope>NUCLEOTIDE SEQUENCE</scope>
</reference>
<dbReference type="AlphaFoldDB" id="A0A0E9VR35"/>
<sequence length="46" mass="5490">MFIGHSLHPEILQRAVLLVYVIFNSNDAFYKIHRTIYGRSLHRVTY</sequence>
<evidence type="ECO:0000313" key="1">
    <source>
        <dbReference type="EMBL" id="JAH80541.1"/>
    </source>
</evidence>